<reference evidence="1 2" key="1">
    <citation type="journal article" date="2020" name="Nature">
        <title>Six reference-quality genomes reveal evolution of bat adaptations.</title>
        <authorList>
            <person name="Jebb D."/>
            <person name="Huang Z."/>
            <person name="Pippel M."/>
            <person name="Hughes G.M."/>
            <person name="Lavrichenko K."/>
            <person name="Devanna P."/>
            <person name="Winkler S."/>
            <person name="Jermiin L.S."/>
            <person name="Skirmuntt E.C."/>
            <person name="Katzourakis A."/>
            <person name="Burkitt-Gray L."/>
            <person name="Ray D.A."/>
            <person name="Sullivan K.A.M."/>
            <person name="Roscito J.G."/>
            <person name="Kirilenko B.M."/>
            <person name="Davalos L.M."/>
            <person name="Corthals A.P."/>
            <person name="Power M.L."/>
            <person name="Jones G."/>
            <person name="Ransome R.D."/>
            <person name="Dechmann D.K.N."/>
            <person name="Locatelli A.G."/>
            <person name="Puechmaille S.J."/>
            <person name="Fedrigo O."/>
            <person name="Jarvis E.D."/>
            <person name="Hiller M."/>
            <person name="Vernes S.C."/>
            <person name="Myers E.W."/>
            <person name="Teeling E.C."/>
        </authorList>
    </citation>
    <scope>NUCLEOTIDE SEQUENCE [LARGE SCALE GENOMIC DNA]</scope>
    <source>
        <strain evidence="1">MPipKuh1</strain>
        <tissue evidence="1">Flight muscle</tissue>
    </source>
</reference>
<evidence type="ECO:0000313" key="1">
    <source>
        <dbReference type="EMBL" id="KAF6276412.1"/>
    </source>
</evidence>
<organism evidence="1 2">
    <name type="scientific">Pipistrellus kuhlii</name>
    <name type="common">Kuhl's pipistrelle</name>
    <dbReference type="NCBI Taxonomy" id="59472"/>
    <lineage>
        <taxon>Eukaryota</taxon>
        <taxon>Metazoa</taxon>
        <taxon>Chordata</taxon>
        <taxon>Craniata</taxon>
        <taxon>Vertebrata</taxon>
        <taxon>Euteleostomi</taxon>
        <taxon>Mammalia</taxon>
        <taxon>Eutheria</taxon>
        <taxon>Laurasiatheria</taxon>
        <taxon>Chiroptera</taxon>
        <taxon>Yangochiroptera</taxon>
        <taxon>Vespertilionidae</taxon>
        <taxon>Pipistrellus</taxon>
    </lineage>
</organism>
<protein>
    <submittedName>
        <fullName evidence="1">Uncharacterized protein</fullName>
    </submittedName>
</protein>
<proteinExistence type="predicted"/>
<evidence type="ECO:0000313" key="2">
    <source>
        <dbReference type="Proteomes" id="UP000558488"/>
    </source>
</evidence>
<accession>A0A7J7RJU6</accession>
<dbReference type="AlphaFoldDB" id="A0A7J7RJU6"/>
<dbReference type="EMBL" id="JACAGB010000072">
    <property type="protein sequence ID" value="KAF6276412.1"/>
    <property type="molecule type" value="Genomic_DNA"/>
</dbReference>
<dbReference type="Proteomes" id="UP000558488">
    <property type="component" value="Unassembled WGS sequence"/>
</dbReference>
<comment type="caution">
    <text evidence="1">The sequence shown here is derived from an EMBL/GenBank/DDBJ whole genome shotgun (WGS) entry which is preliminary data.</text>
</comment>
<sequence length="137" mass="15528">MHVRASGCAFQEPERFRHHTYSGGEGRALPVDSITWKHLRSNDRNGKSQENTFMHGNISALGDMPFRCCGFTIQSSPHRHDERGSEDQPTGGLSVVIEDTVSPGVRTLRYPNYFPQMCFSVTETHNHARVKDSFYKT</sequence>
<gene>
    <name evidence="1" type="ORF">mPipKuh1_010537</name>
</gene>
<name>A0A7J7RJU6_PIPKU</name>
<keyword evidence="2" id="KW-1185">Reference proteome</keyword>